<dbReference type="InterPro" id="IPR006311">
    <property type="entry name" value="TAT_signal"/>
</dbReference>
<dbReference type="Pfam" id="PF16347">
    <property type="entry name" value="SGSH_C"/>
    <property type="match status" value="1"/>
</dbReference>
<evidence type="ECO:0000313" key="5">
    <source>
        <dbReference type="Proteomes" id="UP000647241"/>
    </source>
</evidence>
<accession>A0A917HE47</accession>
<reference evidence="4" key="1">
    <citation type="journal article" date="2014" name="Int. J. Syst. Evol. Microbiol.">
        <title>Complete genome sequence of Corynebacterium casei LMG S-19264T (=DSM 44701T), isolated from a smear-ripened cheese.</title>
        <authorList>
            <consortium name="US DOE Joint Genome Institute (JGI-PGF)"/>
            <person name="Walter F."/>
            <person name="Albersmeier A."/>
            <person name="Kalinowski J."/>
            <person name="Ruckert C."/>
        </authorList>
    </citation>
    <scope>NUCLEOTIDE SEQUENCE</scope>
    <source>
        <strain evidence="4">CGMCC 1.12997</strain>
    </source>
</reference>
<dbReference type="EMBL" id="BMGT01000002">
    <property type="protein sequence ID" value="GGG75057.1"/>
    <property type="molecule type" value="Genomic_DNA"/>
</dbReference>
<evidence type="ECO:0000256" key="2">
    <source>
        <dbReference type="ARBA" id="ARBA00022801"/>
    </source>
</evidence>
<sequence>MSETNEQSSKPLSSAQGTTTRRDFLQASLAIAGTAAVSTVAPALAGAQTKSKRPNLVFFLGEGQRADALSIAGNPILKTPNHDRIGHEGVRFTNAFCTNALCAPARATALTGLYSRSTGALDNTKGNIPLAADIPLFTEILQKEGYEVAIVGKIHTRNGVEERNWDYYFGHNNPSNDYENPIFKEGRKGKVGPSKQYKAVYPDDLSTDRAISWINEDRGDKPFCILIWFVAPHEPFFRPRRLADLYNGTPIAKPVSFDDDLKGYPGKPKSFVDAENKLGTTSSHVACGSLEGVAKDYYAGLVAVDENIGRVIGALEKKNILDDTAILQTSDHGFFLGEWRLFDKRLMHEPSIRVPFQVRYPKRIPAGTVREEMVLDTDIAPTLLDLAGVPAPANLQGKSILPLAKDTDPEFRKEWYYEYYEWPNPEKVAPHRGIRTEQYKLIQYVLDPSEGELYDLRTDPNEQNNLYGKPQYASLQAHLSDRLSVLRAEIPERKEAS</sequence>
<dbReference type="InterPro" id="IPR017850">
    <property type="entry name" value="Alkaline_phosphatase_core_sf"/>
</dbReference>
<dbReference type="PROSITE" id="PS51318">
    <property type="entry name" value="TAT"/>
    <property type="match status" value="1"/>
</dbReference>
<dbReference type="CDD" id="cd16031">
    <property type="entry name" value="G6S_like"/>
    <property type="match status" value="1"/>
</dbReference>
<dbReference type="GO" id="GO:0005737">
    <property type="term" value="C:cytoplasm"/>
    <property type="evidence" value="ECO:0007669"/>
    <property type="project" value="TreeGrafter"/>
</dbReference>
<dbReference type="GO" id="GO:0046872">
    <property type="term" value="F:metal ion binding"/>
    <property type="evidence" value="ECO:0007669"/>
    <property type="project" value="UniProtKB-KW"/>
</dbReference>
<dbReference type="GO" id="GO:0008484">
    <property type="term" value="F:sulfuric ester hydrolase activity"/>
    <property type="evidence" value="ECO:0007669"/>
    <property type="project" value="TreeGrafter"/>
</dbReference>
<dbReference type="NCBIfam" id="TIGR01409">
    <property type="entry name" value="TAT_signal_seq"/>
    <property type="match status" value="1"/>
</dbReference>
<dbReference type="Gene3D" id="3.40.720.10">
    <property type="entry name" value="Alkaline Phosphatase, subunit A"/>
    <property type="match status" value="1"/>
</dbReference>
<dbReference type="SUPFAM" id="SSF53649">
    <property type="entry name" value="Alkaline phosphatase-like"/>
    <property type="match status" value="1"/>
</dbReference>
<name>A0A917HE47_9BACT</name>
<comment type="caution">
    <text evidence="4">The sequence shown here is derived from an EMBL/GenBank/DDBJ whole genome shotgun (WGS) entry which is preliminary data.</text>
</comment>
<gene>
    <name evidence="4" type="ORF">GCM10011585_17270</name>
</gene>
<dbReference type="RefSeq" id="WP_188553750.1">
    <property type="nucleotide sequence ID" value="NZ_BMGT01000002.1"/>
</dbReference>
<keyword evidence="2" id="KW-0378">Hydrolase</keyword>
<evidence type="ECO:0000259" key="3">
    <source>
        <dbReference type="Pfam" id="PF16347"/>
    </source>
</evidence>
<reference evidence="4" key="2">
    <citation type="submission" date="2020-09" db="EMBL/GenBank/DDBJ databases">
        <authorList>
            <person name="Sun Q."/>
            <person name="Zhou Y."/>
        </authorList>
    </citation>
    <scope>NUCLEOTIDE SEQUENCE</scope>
    <source>
        <strain evidence="4">CGMCC 1.12997</strain>
    </source>
</reference>
<dbReference type="AlphaFoldDB" id="A0A917HE47"/>
<dbReference type="Proteomes" id="UP000647241">
    <property type="component" value="Unassembled WGS sequence"/>
</dbReference>
<feature type="domain" description="N-sulphoglucosamine sulphohydrolase C-terminal" evidence="3">
    <location>
        <begin position="337"/>
        <end position="488"/>
    </location>
</feature>
<dbReference type="PANTHER" id="PTHR45953:SF1">
    <property type="entry name" value="IDURONATE 2-SULFATASE"/>
    <property type="match status" value="1"/>
</dbReference>
<keyword evidence="5" id="KW-1185">Reference proteome</keyword>
<organism evidence="4 5">
    <name type="scientific">Edaphobacter dinghuensis</name>
    <dbReference type="NCBI Taxonomy" id="1560005"/>
    <lineage>
        <taxon>Bacteria</taxon>
        <taxon>Pseudomonadati</taxon>
        <taxon>Acidobacteriota</taxon>
        <taxon>Terriglobia</taxon>
        <taxon>Terriglobales</taxon>
        <taxon>Acidobacteriaceae</taxon>
        <taxon>Edaphobacter</taxon>
    </lineage>
</organism>
<dbReference type="PANTHER" id="PTHR45953">
    <property type="entry name" value="IDURONATE 2-SULFATASE"/>
    <property type="match status" value="1"/>
</dbReference>
<evidence type="ECO:0000313" key="4">
    <source>
        <dbReference type="EMBL" id="GGG75057.1"/>
    </source>
</evidence>
<proteinExistence type="predicted"/>
<protein>
    <submittedName>
        <fullName evidence="4">Sulfatase</fullName>
    </submittedName>
</protein>
<keyword evidence="1" id="KW-0479">Metal-binding</keyword>
<evidence type="ECO:0000256" key="1">
    <source>
        <dbReference type="ARBA" id="ARBA00022723"/>
    </source>
</evidence>
<dbReference type="InterPro" id="IPR019546">
    <property type="entry name" value="TAT_signal_bac_arc"/>
</dbReference>
<dbReference type="InterPro" id="IPR032506">
    <property type="entry name" value="SGSH_C"/>
</dbReference>